<dbReference type="Proteomes" id="UP000784294">
    <property type="component" value="Unassembled WGS sequence"/>
</dbReference>
<organism evidence="2 3">
    <name type="scientific">Protopolystoma xenopodis</name>
    <dbReference type="NCBI Taxonomy" id="117903"/>
    <lineage>
        <taxon>Eukaryota</taxon>
        <taxon>Metazoa</taxon>
        <taxon>Spiralia</taxon>
        <taxon>Lophotrochozoa</taxon>
        <taxon>Platyhelminthes</taxon>
        <taxon>Monogenea</taxon>
        <taxon>Polyopisthocotylea</taxon>
        <taxon>Polystomatidea</taxon>
        <taxon>Polystomatidae</taxon>
        <taxon>Protopolystoma</taxon>
    </lineage>
</organism>
<feature type="region of interest" description="Disordered" evidence="1">
    <location>
        <begin position="1"/>
        <end position="28"/>
    </location>
</feature>
<comment type="caution">
    <text evidence="2">The sequence shown here is derived from an EMBL/GenBank/DDBJ whole genome shotgun (WGS) entry which is preliminary data.</text>
</comment>
<evidence type="ECO:0000313" key="3">
    <source>
        <dbReference type="Proteomes" id="UP000784294"/>
    </source>
</evidence>
<gene>
    <name evidence="2" type="ORF">PXEA_LOCUS29696</name>
</gene>
<reference evidence="2" key="1">
    <citation type="submission" date="2018-11" db="EMBL/GenBank/DDBJ databases">
        <authorList>
            <consortium name="Pathogen Informatics"/>
        </authorList>
    </citation>
    <scope>NUCLEOTIDE SEQUENCE</scope>
</reference>
<evidence type="ECO:0000313" key="2">
    <source>
        <dbReference type="EMBL" id="VEL36256.1"/>
    </source>
</evidence>
<sequence length="118" mass="12255">MPPHLHPGPGMLAGPTTDTSSSPKTRSRIPLARVVRAQFVFGPTMPPSRSASSASPFGSAPSVSGWQRLLTASSLRSACMLPTVSGGPGSVGQIGRRPAVKRSRLPGALRRTVLESLD</sequence>
<keyword evidence="3" id="KW-1185">Reference proteome</keyword>
<name>A0A3S5C596_9PLAT</name>
<dbReference type="AlphaFoldDB" id="A0A3S5C596"/>
<evidence type="ECO:0000256" key="1">
    <source>
        <dbReference type="SAM" id="MobiDB-lite"/>
    </source>
</evidence>
<protein>
    <submittedName>
        <fullName evidence="2">Uncharacterized protein</fullName>
    </submittedName>
</protein>
<proteinExistence type="predicted"/>
<accession>A0A3S5C596</accession>
<dbReference type="EMBL" id="CAAALY010251781">
    <property type="protein sequence ID" value="VEL36256.1"/>
    <property type="molecule type" value="Genomic_DNA"/>
</dbReference>